<reference evidence="2" key="1">
    <citation type="submission" date="2023-03" db="EMBL/GenBank/DDBJ databases">
        <authorList>
            <person name="Steffen K."/>
            <person name="Cardenas P."/>
        </authorList>
    </citation>
    <scope>NUCLEOTIDE SEQUENCE</scope>
</reference>
<protein>
    <submittedName>
        <fullName evidence="2">Polyamine oxidase 1</fullName>
    </submittedName>
</protein>
<dbReference type="PANTHER" id="PTHR10742">
    <property type="entry name" value="FLAVIN MONOAMINE OXIDASE"/>
    <property type="match status" value="1"/>
</dbReference>
<sequence length="195" mass="22109">MRGHPIWREWTACDEDDPDGSVTPFDLTGSTTALVVCTAFGTRKYRSPPCNIINEEENSLRFKPPLPDWKQDAIRNATPVYYGKVHLLFNSSSWNVTEEDQQVLGYVSNEAYYILDKLTPNVITVDVAENLDLRVSKRSKKETMYEVMTILRKIFGPDIPDPYRALSYRNGAVIPCSAVPLRPTAQESQKLSSTF</sequence>
<evidence type="ECO:0000259" key="1">
    <source>
        <dbReference type="Pfam" id="PF01593"/>
    </source>
</evidence>
<gene>
    <name evidence="2" type="ORF">GBAR_LOCUS15434</name>
</gene>
<name>A0AA35SD15_GEOBA</name>
<comment type="caution">
    <text evidence="2">The sequence shown here is derived from an EMBL/GenBank/DDBJ whole genome shotgun (WGS) entry which is preliminary data.</text>
</comment>
<dbReference type="InterPro" id="IPR050281">
    <property type="entry name" value="Flavin_monoamine_oxidase"/>
</dbReference>
<dbReference type="GO" id="GO:0016491">
    <property type="term" value="F:oxidoreductase activity"/>
    <property type="evidence" value="ECO:0007669"/>
    <property type="project" value="InterPro"/>
</dbReference>
<dbReference type="Gene3D" id="3.90.660.10">
    <property type="match status" value="1"/>
</dbReference>
<proteinExistence type="predicted"/>
<dbReference type="AlphaFoldDB" id="A0AA35SD15"/>
<dbReference type="Pfam" id="PF01593">
    <property type="entry name" value="Amino_oxidase"/>
    <property type="match status" value="1"/>
</dbReference>
<dbReference type="PANTHER" id="PTHR10742:SF410">
    <property type="entry name" value="LYSINE-SPECIFIC HISTONE DEMETHYLASE 2"/>
    <property type="match status" value="1"/>
</dbReference>
<evidence type="ECO:0000313" key="2">
    <source>
        <dbReference type="EMBL" id="CAI8026943.1"/>
    </source>
</evidence>
<evidence type="ECO:0000313" key="3">
    <source>
        <dbReference type="Proteomes" id="UP001174909"/>
    </source>
</evidence>
<dbReference type="InterPro" id="IPR002937">
    <property type="entry name" value="Amino_oxidase"/>
</dbReference>
<dbReference type="Proteomes" id="UP001174909">
    <property type="component" value="Unassembled WGS sequence"/>
</dbReference>
<accession>A0AA35SD15</accession>
<keyword evidence="3" id="KW-1185">Reference proteome</keyword>
<organism evidence="2 3">
    <name type="scientific">Geodia barretti</name>
    <name type="common">Barrett's horny sponge</name>
    <dbReference type="NCBI Taxonomy" id="519541"/>
    <lineage>
        <taxon>Eukaryota</taxon>
        <taxon>Metazoa</taxon>
        <taxon>Porifera</taxon>
        <taxon>Demospongiae</taxon>
        <taxon>Heteroscleromorpha</taxon>
        <taxon>Tetractinellida</taxon>
        <taxon>Astrophorina</taxon>
        <taxon>Geodiidae</taxon>
        <taxon>Geodia</taxon>
    </lineage>
</organism>
<dbReference type="SUPFAM" id="SSF54373">
    <property type="entry name" value="FAD-linked reductases, C-terminal domain"/>
    <property type="match status" value="1"/>
</dbReference>
<feature type="domain" description="Amine oxidase" evidence="1">
    <location>
        <begin position="44"/>
        <end position="166"/>
    </location>
</feature>
<dbReference type="EMBL" id="CASHTH010002252">
    <property type="protein sequence ID" value="CAI8026943.1"/>
    <property type="molecule type" value="Genomic_DNA"/>
</dbReference>